<dbReference type="EMBL" id="BAAATJ010000002">
    <property type="protein sequence ID" value="GAA2386392.1"/>
    <property type="molecule type" value="Genomic_DNA"/>
</dbReference>
<dbReference type="Proteomes" id="UP001500058">
    <property type="component" value="Unassembled WGS sequence"/>
</dbReference>
<protein>
    <submittedName>
        <fullName evidence="2">Uncharacterized protein</fullName>
    </submittedName>
</protein>
<accession>A0ABN3HSC5</accession>
<feature type="compositionally biased region" description="Polar residues" evidence="1">
    <location>
        <begin position="1"/>
        <end position="11"/>
    </location>
</feature>
<evidence type="ECO:0000313" key="2">
    <source>
        <dbReference type="EMBL" id="GAA2386392.1"/>
    </source>
</evidence>
<evidence type="ECO:0000313" key="3">
    <source>
        <dbReference type="Proteomes" id="UP001500058"/>
    </source>
</evidence>
<keyword evidence="3" id="KW-1185">Reference proteome</keyword>
<proteinExistence type="predicted"/>
<organism evidence="2 3">
    <name type="scientific">Streptomyces glaucosporus</name>
    <dbReference type="NCBI Taxonomy" id="284044"/>
    <lineage>
        <taxon>Bacteria</taxon>
        <taxon>Bacillati</taxon>
        <taxon>Actinomycetota</taxon>
        <taxon>Actinomycetes</taxon>
        <taxon>Kitasatosporales</taxon>
        <taxon>Streptomycetaceae</taxon>
        <taxon>Streptomyces</taxon>
    </lineage>
</organism>
<name>A0ABN3HSC5_9ACTN</name>
<feature type="region of interest" description="Disordered" evidence="1">
    <location>
        <begin position="1"/>
        <end position="44"/>
    </location>
</feature>
<evidence type="ECO:0000256" key="1">
    <source>
        <dbReference type="SAM" id="MobiDB-lite"/>
    </source>
</evidence>
<feature type="compositionally biased region" description="Low complexity" evidence="1">
    <location>
        <begin position="12"/>
        <end position="27"/>
    </location>
</feature>
<feature type="compositionally biased region" description="Basic and acidic residues" evidence="1">
    <location>
        <begin position="68"/>
        <end position="82"/>
    </location>
</feature>
<feature type="region of interest" description="Disordered" evidence="1">
    <location>
        <begin position="67"/>
        <end position="89"/>
    </location>
</feature>
<gene>
    <name evidence="2" type="ORF">GCM10010420_06440</name>
</gene>
<reference evidence="2 3" key="1">
    <citation type="journal article" date="2019" name="Int. J. Syst. Evol. Microbiol.">
        <title>The Global Catalogue of Microorganisms (GCM) 10K type strain sequencing project: providing services to taxonomists for standard genome sequencing and annotation.</title>
        <authorList>
            <consortium name="The Broad Institute Genomics Platform"/>
            <consortium name="The Broad Institute Genome Sequencing Center for Infectious Disease"/>
            <person name="Wu L."/>
            <person name="Ma J."/>
        </authorList>
    </citation>
    <scope>NUCLEOTIDE SEQUENCE [LARGE SCALE GENOMIC DNA]</scope>
    <source>
        <strain evidence="2 3">JCM 6921</strain>
    </source>
</reference>
<dbReference type="RefSeq" id="WP_344629265.1">
    <property type="nucleotide sequence ID" value="NZ_BAAATJ010000002.1"/>
</dbReference>
<sequence length="89" mass="9713">MTVSSAFLPNQTSGRTSHTSHTSGATALGALGDRGGHPHHRHRLGDAVRAVSVFLGTALEVAVLGDYAEVREEERHEEERREKARRRTA</sequence>
<comment type="caution">
    <text evidence="2">The sequence shown here is derived from an EMBL/GenBank/DDBJ whole genome shotgun (WGS) entry which is preliminary data.</text>
</comment>